<gene>
    <name evidence="8" type="ORF">Aiant_61050</name>
</gene>
<reference evidence="8 9" key="1">
    <citation type="submission" date="2020-08" db="EMBL/GenBank/DDBJ databases">
        <title>Whole genome shotgun sequence of Actinoplanes ianthinogenes NBRC 13996.</title>
        <authorList>
            <person name="Komaki H."/>
            <person name="Tamura T."/>
        </authorList>
    </citation>
    <scope>NUCLEOTIDE SEQUENCE [LARGE SCALE GENOMIC DNA]</scope>
    <source>
        <strain evidence="8 9">NBRC 13996</strain>
    </source>
</reference>
<feature type="zinc finger region" description="dksA C4-type" evidence="4">
    <location>
        <begin position="170"/>
        <end position="194"/>
    </location>
</feature>
<dbReference type="PANTHER" id="PTHR33823:SF2">
    <property type="entry name" value="RNA POLYMERASE-BINDING TRANSCRIPTION FACTOR DKSA"/>
    <property type="match status" value="1"/>
</dbReference>
<evidence type="ECO:0000256" key="1">
    <source>
        <dbReference type="ARBA" id="ARBA00022723"/>
    </source>
</evidence>
<dbReference type="InterPro" id="IPR037187">
    <property type="entry name" value="DnaK_N"/>
</dbReference>
<evidence type="ECO:0000256" key="4">
    <source>
        <dbReference type="PROSITE-ProRule" id="PRU00510"/>
    </source>
</evidence>
<dbReference type="Pfam" id="PF01258">
    <property type="entry name" value="zf-dskA_traR"/>
    <property type="match status" value="1"/>
</dbReference>
<feature type="region of interest" description="Disordered" evidence="6">
    <location>
        <begin position="1"/>
        <end position="51"/>
    </location>
</feature>
<proteinExistence type="predicted"/>
<keyword evidence="2" id="KW-0863">Zinc-finger</keyword>
<feature type="coiled-coil region" evidence="5">
    <location>
        <begin position="91"/>
        <end position="118"/>
    </location>
</feature>
<accession>A0ABM7M1K9</accession>
<dbReference type="Gene3D" id="1.20.120.910">
    <property type="entry name" value="DksA, coiled-coil domain"/>
    <property type="match status" value="1"/>
</dbReference>
<dbReference type="PROSITE" id="PS01102">
    <property type="entry name" value="ZF_DKSA_1"/>
    <property type="match status" value="1"/>
</dbReference>
<evidence type="ECO:0000313" key="8">
    <source>
        <dbReference type="EMBL" id="BCJ45448.1"/>
    </source>
</evidence>
<sequence>MERRPARPGACGGRTGRPGRARAALATATARGKTGGTGWPAGPDGSSGPLIAAPGAAEGAMMAKATDIRPASSGGAASERSRTTAETAEIREALVARLNELQAEYDQALSAITELSRERLADSAGDDQADTGTKTFEREQEITLANNLLERITQVERAIDRLGQGNYGWCEKCGNQIPVERLAAFPSATLCVSCKQLEERR</sequence>
<dbReference type="InterPro" id="IPR020458">
    <property type="entry name" value="Znf_DskA_TraR_CS"/>
</dbReference>
<name>A0ABM7M1K9_9ACTN</name>
<dbReference type="PROSITE" id="PS51128">
    <property type="entry name" value="ZF_DKSA_2"/>
    <property type="match status" value="1"/>
</dbReference>
<keyword evidence="3" id="KW-0862">Zinc</keyword>
<organism evidence="8 9">
    <name type="scientific">Actinoplanes ianthinogenes</name>
    <dbReference type="NCBI Taxonomy" id="122358"/>
    <lineage>
        <taxon>Bacteria</taxon>
        <taxon>Bacillati</taxon>
        <taxon>Actinomycetota</taxon>
        <taxon>Actinomycetes</taxon>
        <taxon>Micromonosporales</taxon>
        <taxon>Micromonosporaceae</taxon>
        <taxon>Actinoplanes</taxon>
    </lineage>
</organism>
<feature type="compositionally biased region" description="Low complexity" evidence="6">
    <location>
        <begin position="21"/>
        <end position="32"/>
    </location>
</feature>
<feature type="domain" description="Zinc finger DksA/TraR C4-type" evidence="7">
    <location>
        <begin position="165"/>
        <end position="200"/>
    </location>
</feature>
<evidence type="ECO:0000256" key="5">
    <source>
        <dbReference type="SAM" id="Coils"/>
    </source>
</evidence>
<dbReference type="SUPFAM" id="SSF57716">
    <property type="entry name" value="Glucocorticoid receptor-like (DNA-binding domain)"/>
    <property type="match status" value="1"/>
</dbReference>
<dbReference type="EMBL" id="AP023356">
    <property type="protein sequence ID" value="BCJ45448.1"/>
    <property type="molecule type" value="Genomic_DNA"/>
</dbReference>
<dbReference type="InterPro" id="IPR000962">
    <property type="entry name" value="Znf_DskA_TraR"/>
</dbReference>
<dbReference type="Proteomes" id="UP000676967">
    <property type="component" value="Chromosome"/>
</dbReference>
<dbReference type="InterPro" id="IPR020460">
    <property type="entry name" value="Znf_C4-type_bac"/>
</dbReference>
<keyword evidence="9" id="KW-1185">Reference proteome</keyword>
<dbReference type="PRINTS" id="PR00618">
    <property type="entry name" value="DKSAZNFINGER"/>
</dbReference>
<evidence type="ECO:0000256" key="6">
    <source>
        <dbReference type="SAM" id="MobiDB-lite"/>
    </source>
</evidence>
<dbReference type="PANTHER" id="PTHR33823">
    <property type="entry name" value="RNA POLYMERASE-BINDING TRANSCRIPTION FACTOR DKSA-RELATED"/>
    <property type="match status" value="1"/>
</dbReference>
<evidence type="ECO:0000256" key="2">
    <source>
        <dbReference type="ARBA" id="ARBA00022771"/>
    </source>
</evidence>
<evidence type="ECO:0000256" key="3">
    <source>
        <dbReference type="ARBA" id="ARBA00022833"/>
    </source>
</evidence>
<protein>
    <recommendedName>
        <fullName evidence="7">Zinc finger DksA/TraR C4-type domain-containing protein</fullName>
    </recommendedName>
</protein>
<evidence type="ECO:0000313" key="9">
    <source>
        <dbReference type="Proteomes" id="UP000676967"/>
    </source>
</evidence>
<evidence type="ECO:0000259" key="7">
    <source>
        <dbReference type="Pfam" id="PF01258"/>
    </source>
</evidence>
<keyword evidence="1" id="KW-0479">Metal-binding</keyword>
<dbReference type="SUPFAM" id="SSF109635">
    <property type="entry name" value="DnaK suppressor protein DksA, alpha-hairpin domain"/>
    <property type="match status" value="1"/>
</dbReference>
<keyword evidence="5" id="KW-0175">Coiled coil</keyword>